<evidence type="ECO:0000256" key="1">
    <source>
        <dbReference type="SAM" id="SignalP"/>
    </source>
</evidence>
<keyword evidence="1" id="KW-0732">Signal</keyword>
<name>A0ABS1JU91_9BURK</name>
<evidence type="ECO:0000313" key="2">
    <source>
        <dbReference type="EMBL" id="MBL0427792.1"/>
    </source>
</evidence>
<feature type="signal peptide" evidence="1">
    <location>
        <begin position="1"/>
        <end position="19"/>
    </location>
</feature>
<gene>
    <name evidence="2" type="ORF">JI746_21985</name>
</gene>
<keyword evidence="3" id="KW-1185">Reference proteome</keyword>
<comment type="caution">
    <text evidence="2">The sequence shown here is derived from an EMBL/GenBank/DDBJ whole genome shotgun (WGS) entry which is preliminary data.</text>
</comment>
<sequence>MKKLALIIAALPVLTFAQATDEDAFVFAVVPRVETVTKEVRECKEVSALAAAQAAVPAGKEDTVRDGRSARPHDAALTPQWLVAANGTGKLIAPEENAGAAMTKAGESCRVTERTEQVQDGWQVFMRYQGRNHNAKVASNPPQVGEYVKVTYNSRGEVVIAGKPAKK</sequence>
<organism evidence="2 3">
    <name type="scientific">Ramlibacter alkalitolerans</name>
    <dbReference type="NCBI Taxonomy" id="2039631"/>
    <lineage>
        <taxon>Bacteria</taxon>
        <taxon>Pseudomonadati</taxon>
        <taxon>Pseudomonadota</taxon>
        <taxon>Betaproteobacteria</taxon>
        <taxon>Burkholderiales</taxon>
        <taxon>Comamonadaceae</taxon>
        <taxon>Ramlibacter</taxon>
    </lineage>
</organism>
<dbReference type="EMBL" id="JAEQND010000013">
    <property type="protein sequence ID" value="MBL0427792.1"/>
    <property type="molecule type" value="Genomic_DNA"/>
</dbReference>
<evidence type="ECO:0000313" key="3">
    <source>
        <dbReference type="Proteomes" id="UP000622707"/>
    </source>
</evidence>
<feature type="chain" id="PRO_5046620460" evidence="1">
    <location>
        <begin position="20"/>
        <end position="167"/>
    </location>
</feature>
<protein>
    <submittedName>
        <fullName evidence="2">Uncharacterized protein</fullName>
    </submittedName>
</protein>
<reference evidence="2 3" key="1">
    <citation type="journal article" date="2017" name="Int. J. Syst. Evol. Microbiol.">
        <title>Ramlibacter alkalitolerans sp. nov., alkali-tolerant bacterium isolated from soil of ginseng.</title>
        <authorList>
            <person name="Lee D.H."/>
            <person name="Cha C.J."/>
        </authorList>
    </citation>
    <scope>NUCLEOTIDE SEQUENCE [LARGE SCALE GENOMIC DNA]</scope>
    <source>
        <strain evidence="2 3">KACC 19305</strain>
    </source>
</reference>
<accession>A0ABS1JU91</accession>
<dbReference type="Proteomes" id="UP000622707">
    <property type="component" value="Unassembled WGS sequence"/>
</dbReference>
<proteinExistence type="predicted"/>
<dbReference type="RefSeq" id="WP_201692423.1">
    <property type="nucleotide sequence ID" value="NZ_JAEQND010000013.1"/>
</dbReference>